<dbReference type="AlphaFoldDB" id="E0TFR1"/>
<dbReference type="HOGENOM" id="CLU_1738763_0_0_5"/>
<dbReference type="EMBL" id="CP002156">
    <property type="protein sequence ID" value="ADM09076.1"/>
    <property type="molecule type" value="Genomic_DNA"/>
</dbReference>
<dbReference type="RefSeq" id="WP_013300050.1">
    <property type="nucleotide sequence ID" value="NC_014414.1"/>
</dbReference>
<keyword evidence="2" id="KW-1185">Reference proteome</keyword>
<gene>
    <name evidence="1" type="ordered locus">PB2503_05007</name>
</gene>
<protein>
    <submittedName>
        <fullName evidence="1">Uncharacterized protein</fullName>
    </submittedName>
</protein>
<organism evidence="1 2">
    <name type="scientific">Parvularcula bermudensis (strain ATCC BAA-594 / HTCC2503 / KCTC 12087)</name>
    <dbReference type="NCBI Taxonomy" id="314260"/>
    <lineage>
        <taxon>Bacteria</taxon>
        <taxon>Pseudomonadati</taxon>
        <taxon>Pseudomonadota</taxon>
        <taxon>Alphaproteobacteria</taxon>
        <taxon>Parvularculales</taxon>
        <taxon>Parvularculaceae</taxon>
        <taxon>Parvularcula</taxon>
    </lineage>
</organism>
<evidence type="ECO:0000313" key="2">
    <source>
        <dbReference type="Proteomes" id="UP000001302"/>
    </source>
</evidence>
<dbReference type="KEGG" id="pbr:PB2503_05007"/>
<sequence length="150" mass="15802">MNTLLVSVAALAAWQGKPMFSVDDAAYCAAVYAFTLDAMSRAENVPVAKQRETTEGLAKWEYELSAAGEDLATAALQGRADRAVAEVRQQMPNGVGAEAAAARGTFLLESSAQCDAQLTAAYGVSEHPIVPFLRKAQVEVAPGTEGRGLR</sequence>
<dbReference type="OrthoDB" id="9918084at2"/>
<reference evidence="2" key="1">
    <citation type="submission" date="2010-08" db="EMBL/GenBank/DDBJ databases">
        <title>Genome sequence of Parvularcula bermudensis HTCC2503.</title>
        <authorList>
            <person name="Kang D.-M."/>
            <person name="Oh H.-M."/>
            <person name="Cho J.-C."/>
        </authorList>
    </citation>
    <scope>NUCLEOTIDE SEQUENCE [LARGE SCALE GENOMIC DNA]</scope>
    <source>
        <strain evidence="2">ATCC BAA-594 / HTCC2503 / KCTC 12087</strain>
    </source>
</reference>
<reference evidence="1 2" key="2">
    <citation type="journal article" date="2011" name="J. Bacteriol.">
        <title>Complete genome sequence of strain HTCC2503T of Parvularcula bermudensis, the type species of the order "Parvularculales" in the class Alphaproteobacteria.</title>
        <authorList>
            <person name="Oh H.M."/>
            <person name="Kang I."/>
            <person name="Vergin K.L."/>
            <person name="Kang D."/>
            <person name="Rhee K.H."/>
            <person name="Giovannoni S.J."/>
            <person name="Cho J.C."/>
        </authorList>
    </citation>
    <scope>NUCLEOTIDE SEQUENCE [LARGE SCALE GENOMIC DNA]</scope>
    <source>
        <strain evidence="2">ATCC BAA-594 / HTCC2503 / KCTC 12087</strain>
    </source>
</reference>
<name>E0TFR1_PARBH</name>
<accession>E0TFR1</accession>
<dbReference type="Proteomes" id="UP000001302">
    <property type="component" value="Chromosome"/>
</dbReference>
<evidence type="ECO:0000313" key="1">
    <source>
        <dbReference type="EMBL" id="ADM09076.1"/>
    </source>
</evidence>
<proteinExistence type="predicted"/>